<evidence type="ECO:0000313" key="8">
    <source>
        <dbReference type="Proteomes" id="UP001049176"/>
    </source>
</evidence>
<dbReference type="Gene3D" id="3.40.50.1820">
    <property type="entry name" value="alpha/beta hydrolase"/>
    <property type="match status" value="1"/>
</dbReference>
<dbReference type="PANTHER" id="PTHR45856">
    <property type="entry name" value="ALPHA/BETA-HYDROLASES SUPERFAMILY PROTEIN"/>
    <property type="match status" value="1"/>
</dbReference>
<dbReference type="GO" id="GO:0006629">
    <property type="term" value="P:lipid metabolic process"/>
    <property type="evidence" value="ECO:0007669"/>
    <property type="project" value="InterPro"/>
</dbReference>
<dbReference type="CDD" id="cd00519">
    <property type="entry name" value="Lipase_3"/>
    <property type="match status" value="1"/>
</dbReference>
<comment type="catalytic activity">
    <reaction evidence="4">
        <text>a monoacylglycerol + H2O = glycerol + a fatty acid + H(+)</text>
        <dbReference type="Rhea" id="RHEA:15245"/>
        <dbReference type="ChEBI" id="CHEBI:15377"/>
        <dbReference type="ChEBI" id="CHEBI:15378"/>
        <dbReference type="ChEBI" id="CHEBI:17408"/>
        <dbReference type="ChEBI" id="CHEBI:17754"/>
        <dbReference type="ChEBI" id="CHEBI:28868"/>
    </reaction>
</comment>
<dbReference type="InterPro" id="IPR051218">
    <property type="entry name" value="Sec_MonoDiacylglyc_Lipase"/>
</dbReference>
<reference evidence="7" key="1">
    <citation type="journal article" date="2021" name="Genome Biol. Evol.">
        <title>The assembled and annotated genome of the fairy-ring fungus Marasmius oreades.</title>
        <authorList>
            <person name="Hiltunen M."/>
            <person name="Ament-Velasquez S.L."/>
            <person name="Johannesson H."/>
        </authorList>
    </citation>
    <scope>NUCLEOTIDE SEQUENCE</scope>
    <source>
        <strain evidence="7">03SP1</strain>
    </source>
</reference>
<comment type="similarity">
    <text evidence="2">Belongs to the AB hydrolase superfamily. Lipase family. Class 3 subfamily.</text>
</comment>
<evidence type="ECO:0000256" key="4">
    <source>
        <dbReference type="ARBA" id="ARBA00048461"/>
    </source>
</evidence>
<keyword evidence="1" id="KW-1015">Disulfide bond</keyword>
<evidence type="ECO:0000256" key="1">
    <source>
        <dbReference type="ARBA" id="ARBA00023157"/>
    </source>
</evidence>
<dbReference type="KEGG" id="more:E1B28_007932"/>
<dbReference type="Proteomes" id="UP001049176">
    <property type="component" value="Chromosome 4"/>
</dbReference>
<dbReference type="Pfam" id="PF01764">
    <property type="entry name" value="Lipase_3"/>
    <property type="match status" value="1"/>
</dbReference>
<dbReference type="PANTHER" id="PTHR45856:SF25">
    <property type="entry name" value="FUNGAL LIPASE-LIKE DOMAIN-CONTAINING PROTEIN"/>
    <property type="match status" value="1"/>
</dbReference>
<dbReference type="RefSeq" id="XP_043010803.1">
    <property type="nucleotide sequence ID" value="XM_043152717.1"/>
</dbReference>
<dbReference type="EMBL" id="CM032184">
    <property type="protein sequence ID" value="KAG7094333.1"/>
    <property type="molecule type" value="Genomic_DNA"/>
</dbReference>
<dbReference type="InterPro" id="IPR002921">
    <property type="entry name" value="Fungal_lipase-type"/>
</dbReference>
<evidence type="ECO:0000256" key="3">
    <source>
        <dbReference type="ARBA" id="ARBA00047591"/>
    </source>
</evidence>
<keyword evidence="8" id="KW-1185">Reference proteome</keyword>
<evidence type="ECO:0000256" key="2">
    <source>
        <dbReference type="ARBA" id="ARBA00043996"/>
    </source>
</evidence>
<dbReference type="AlphaFoldDB" id="A0A9P7S4H1"/>
<feature type="chain" id="PRO_5040508145" description="Fungal lipase-type domain-containing protein" evidence="5">
    <location>
        <begin position="18"/>
        <end position="300"/>
    </location>
</feature>
<evidence type="ECO:0000259" key="6">
    <source>
        <dbReference type="Pfam" id="PF01764"/>
    </source>
</evidence>
<accession>A0A9P7S4H1</accession>
<dbReference type="OrthoDB" id="426718at2759"/>
<feature type="domain" description="Fungal lipase-type" evidence="6">
    <location>
        <begin position="100"/>
        <end position="237"/>
    </location>
</feature>
<dbReference type="SUPFAM" id="SSF53474">
    <property type="entry name" value="alpha/beta-Hydrolases"/>
    <property type="match status" value="1"/>
</dbReference>
<comment type="caution">
    <text evidence="7">The sequence shown here is derived from an EMBL/GenBank/DDBJ whole genome shotgun (WGS) entry which is preliminary data.</text>
</comment>
<evidence type="ECO:0000256" key="5">
    <source>
        <dbReference type="SAM" id="SignalP"/>
    </source>
</evidence>
<protein>
    <recommendedName>
        <fullName evidence="6">Fungal lipase-type domain-containing protein</fullName>
    </recommendedName>
</protein>
<comment type="catalytic activity">
    <reaction evidence="3">
        <text>a diacylglycerol + H2O = a monoacylglycerol + a fatty acid + H(+)</text>
        <dbReference type="Rhea" id="RHEA:32731"/>
        <dbReference type="ChEBI" id="CHEBI:15377"/>
        <dbReference type="ChEBI" id="CHEBI:15378"/>
        <dbReference type="ChEBI" id="CHEBI:17408"/>
        <dbReference type="ChEBI" id="CHEBI:18035"/>
        <dbReference type="ChEBI" id="CHEBI:28868"/>
    </reaction>
</comment>
<organism evidence="7 8">
    <name type="scientific">Marasmius oreades</name>
    <name type="common">fairy-ring Marasmius</name>
    <dbReference type="NCBI Taxonomy" id="181124"/>
    <lineage>
        <taxon>Eukaryota</taxon>
        <taxon>Fungi</taxon>
        <taxon>Dikarya</taxon>
        <taxon>Basidiomycota</taxon>
        <taxon>Agaricomycotina</taxon>
        <taxon>Agaricomycetes</taxon>
        <taxon>Agaricomycetidae</taxon>
        <taxon>Agaricales</taxon>
        <taxon>Marasmiineae</taxon>
        <taxon>Marasmiaceae</taxon>
        <taxon>Marasmius</taxon>
    </lineage>
</organism>
<keyword evidence="5" id="KW-0732">Signal</keyword>
<dbReference type="InterPro" id="IPR029058">
    <property type="entry name" value="AB_hydrolase_fold"/>
</dbReference>
<proteinExistence type="inferred from homology"/>
<name>A0A9P7S4H1_9AGAR</name>
<feature type="signal peptide" evidence="5">
    <location>
        <begin position="1"/>
        <end position="17"/>
    </location>
</feature>
<evidence type="ECO:0000313" key="7">
    <source>
        <dbReference type="EMBL" id="KAG7094333.1"/>
    </source>
</evidence>
<sequence>MFSSFAALLSICVVVLASPTSEKRQSITTLSNAQIATFKPFSFYAAAAYCKPPTTLAWNCGANCEANPTFKPVASGGNGDSVQFWYVGYDPTLKTVIVGHQGTDFSKISAIVTDGNFVHGELDSSLFPGVPSTAQVHDGFRDEQAKTATQVLAAVNQALSANSANQVAVVGHSMGGALALLDGVYLRLQLPTNTSVKVVNYASPRVGNSNFASFVDSHVPLTHITNKKDIVPIMPGRASDFAHPNGEIHIKEDNTWNSCPGHDNTNTRCTVGDVPNIFAGLSHEPNDHFGPYDGVHIGGC</sequence>
<dbReference type="GeneID" id="66077008"/>
<gene>
    <name evidence="7" type="ORF">E1B28_007932</name>
</gene>